<feature type="domain" description="DUF2264" evidence="2">
    <location>
        <begin position="361"/>
        <end position="640"/>
    </location>
</feature>
<dbReference type="Proteomes" id="UP000266272">
    <property type="component" value="Unassembled WGS sequence"/>
</dbReference>
<dbReference type="PANTHER" id="PTHR35339:SF4">
    <property type="entry name" value="LINALOOL DEHYDRATASE_ISOMERASE DOMAIN-CONTAINING PROTEIN"/>
    <property type="match status" value="1"/>
</dbReference>
<dbReference type="InterPro" id="IPR049237">
    <property type="entry name" value="DUF2264_C"/>
</dbReference>
<dbReference type="AlphaFoldDB" id="A0A395N8V0"/>
<dbReference type="OrthoDB" id="5150166at2759"/>
<dbReference type="Pfam" id="PF10022">
    <property type="entry name" value="DUF2264"/>
    <property type="match status" value="1"/>
</dbReference>
<evidence type="ECO:0000259" key="1">
    <source>
        <dbReference type="Pfam" id="PF10022"/>
    </source>
</evidence>
<evidence type="ECO:0000259" key="2">
    <source>
        <dbReference type="Pfam" id="PF20938"/>
    </source>
</evidence>
<dbReference type="InterPro" id="IPR016624">
    <property type="entry name" value="UCP014753"/>
</dbReference>
<sequence>MAHLTLGYNAKHPFSQVPITDRSSVQELLRTLLDPLEPFFSPQKARVKCPGATAVRFDQTASEIEGFCRPLWGLACLLAGGGQYRGTEWWIQGIRAGTDPESPEYWGYPRDNDQRMVEMCPFGFALAVAPEIWSGLSAKEQANVESWLGNSINEKNMPNTNWLWFRVFANLGLKQNGAKFSEERLESDIKHLDTFYRGEGWSNDGPEGIHQMDYYSSSFAIHFLQLLYAKLAATSDPSRAKEFKQRAQIAALDLIHYHDAVGRAIPFGRSLVYRFAMVSFWGALAYADVDLPAPLTWGMVKGVVLRNLRWWQTQGDIWTSSGTLSLGFSYPSMYITENYNSPGSPHPFWTSKEEPISPQIPKVKAIRQPGHITSYLGGHCMLLSSGQACGYPMKATHAKYGGFAYSSAFGYSVPSGLFSLEQYALASQLGLSDDGGDYWKTRRLSEYAAIEERDGQPILVSVWKPFADVKIKTLLVPPVEGTPNWHLRVHHIQAGREVMTADGAFAIRNANSENGRYLDLYDESKGEGTSPKIIGNYDTNTPAGWDTGVNGAFAAALNTGAVGIKALEPHGERQAMLVNADPNTNLMESRTTIPTLQHKIPQGQGVWYVSAIYARPAGDGVPKESYLDGWNSPPAIPNWLVLEMEA</sequence>
<dbReference type="InterPro" id="IPR049349">
    <property type="entry name" value="DUF2264_N"/>
</dbReference>
<evidence type="ECO:0008006" key="5">
    <source>
        <dbReference type="Google" id="ProtNLM"/>
    </source>
</evidence>
<feature type="domain" description="DUF2264" evidence="1">
    <location>
        <begin position="21"/>
        <end position="352"/>
    </location>
</feature>
<name>A0A395N8V0_TRIAR</name>
<dbReference type="PANTHER" id="PTHR35339">
    <property type="entry name" value="LINALOOL DEHYDRATASE_ISOMERASE DOMAIN-CONTAINING PROTEIN"/>
    <property type="match status" value="1"/>
</dbReference>
<dbReference type="PIRSF" id="PIRSF014753">
    <property type="entry name" value="UCP014753"/>
    <property type="match status" value="1"/>
</dbReference>
<protein>
    <recommendedName>
        <fullName evidence="5">DUF2264 domain-containing protein</fullName>
    </recommendedName>
</protein>
<keyword evidence="4" id="KW-1185">Reference proteome</keyword>
<comment type="caution">
    <text evidence="3">The sequence shown here is derived from an EMBL/GenBank/DDBJ whole genome shotgun (WGS) entry which is preliminary data.</text>
</comment>
<dbReference type="Pfam" id="PF20938">
    <property type="entry name" value="DUF2264_C"/>
    <property type="match status" value="1"/>
</dbReference>
<accession>A0A395N8V0</accession>
<organism evidence="3 4">
    <name type="scientific">Trichoderma arundinaceum</name>
    <dbReference type="NCBI Taxonomy" id="490622"/>
    <lineage>
        <taxon>Eukaryota</taxon>
        <taxon>Fungi</taxon>
        <taxon>Dikarya</taxon>
        <taxon>Ascomycota</taxon>
        <taxon>Pezizomycotina</taxon>
        <taxon>Sordariomycetes</taxon>
        <taxon>Hypocreomycetidae</taxon>
        <taxon>Hypocreales</taxon>
        <taxon>Hypocreaceae</taxon>
        <taxon>Trichoderma</taxon>
    </lineage>
</organism>
<proteinExistence type="predicted"/>
<evidence type="ECO:0000313" key="3">
    <source>
        <dbReference type="EMBL" id="RFU72545.1"/>
    </source>
</evidence>
<evidence type="ECO:0000313" key="4">
    <source>
        <dbReference type="Proteomes" id="UP000266272"/>
    </source>
</evidence>
<gene>
    <name evidence="3" type="ORF">TARUN_9704</name>
</gene>
<reference evidence="3 4" key="1">
    <citation type="journal article" date="2018" name="PLoS Pathog.">
        <title>Evolution of structural diversity of trichothecenes, a family of toxins produced by plant pathogenic and entomopathogenic fungi.</title>
        <authorList>
            <person name="Proctor R.H."/>
            <person name="McCormick S.P."/>
            <person name="Kim H.S."/>
            <person name="Cardoza R.E."/>
            <person name="Stanley A.M."/>
            <person name="Lindo L."/>
            <person name="Kelly A."/>
            <person name="Brown D.W."/>
            <person name="Lee T."/>
            <person name="Vaughan M.M."/>
            <person name="Alexander N.J."/>
            <person name="Busman M."/>
            <person name="Gutierrez S."/>
        </authorList>
    </citation>
    <scope>NUCLEOTIDE SEQUENCE [LARGE SCALE GENOMIC DNA]</scope>
    <source>
        <strain evidence="3 4">IBT 40837</strain>
    </source>
</reference>
<dbReference type="EMBL" id="PXOA01000829">
    <property type="protein sequence ID" value="RFU72545.1"/>
    <property type="molecule type" value="Genomic_DNA"/>
</dbReference>